<name>K1SSD2_9ZZZZ</name>
<dbReference type="EMBL" id="AJWY01012367">
    <property type="protein sequence ID" value="EKC50141.1"/>
    <property type="molecule type" value="Genomic_DNA"/>
</dbReference>
<organism evidence="1">
    <name type="scientific">human gut metagenome</name>
    <dbReference type="NCBI Taxonomy" id="408170"/>
    <lineage>
        <taxon>unclassified sequences</taxon>
        <taxon>metagenomes</taxon>
        <taxon>organismal metagenomes</taxon>
    </lineage>
</organism>
<proteinExistence type="predicted"/>
<reference evidence="1" key="1">
    <citation type="journal article" date="2013" name="Environ. Microbiol.">
        <title>Microbiota from the distal guts of lean and obese adolescents exhibit partial functional redundancy besides clear differences in community structure.</title>
        <authorList>
            <person name="Ferrer M."/>
            <person name="Ruiz A."/>
            <person name="Lanza F."/>
            <person name="Haange S.B."/>
            <person name="Oberbach A."/>
            <person name="Till H."/>
            <person name="Bargiela R."/>
            <person name="Campoy C."/>
            <person name="Segura M.T."/>
            <person name="Richter M."/>
            <person name="von Bergen M."/>
            <person name="Seifert J."/>
            <person name="Suarez A."/>
        </authorList>
    </citation>
    <scope>NUCLEOTIDE SEQUENCE</scope>
</reference>
<sequence>VDRFVKKILGNLKFKLGIEIR</sequence>
<gene>
    <name evidence="1" type="ORF">LEA_18042</name>
</gene>
<dbReference type="AlphaFoldDB" id="K1SSD2"/>
<accession>K1SSD2</accession>
<protein>
    <submittedName>
        <fullName evidence="1">Uncharacterized protein</fullName>
    </submittedName>
</protein>
<evidence type="ECO:0000313" key="1">
    <source>
        <dbReference type="EMBL" id="EKC50141.1"/>
    </source>
</evidence>
<comment type="caution">
    <text evidence="1">The sequence shown here is derived from an EMBL/GenBank/DDBJ whole genome shotgun (WGS) entry which is preliminary data.</text>
</comment>
<feature type="non-terminal residue" evidence="1">
    <location>
        <position position="1"/>
    </location>
</feature>